<dbReference type="PROSITE" id="PS51900">
    <property type="entry name" value="CB"/>
    <property type="match status" value="1"/>
</dbReference>
<dbReference type="InterPro" id="IPR002104">
    <property type="entry name" value="Integrase_catalytic"/>
</dbReference>
<evidence type="ECO:0000256" key="2">
    <source>
        <dbReference type="ARBA" id="ARBA00023125"/>
    </source>
</evidence>
<dbReference type="PANTHER" id="PTHR30349:SF81">
    <property type="entry name" value="TYROSINE RECOMBINASE XERC"/>
    <property type="match status" value="1"/>
</dbReference>
<gene>
    <name evidence="7" type="ORF">FB472_1419</name>
</gene>
<dbReference type="OrthoDB" id="9801717at2"/>
<dbReference type="InterPro" id="IPR050090">
    <property type="entry name" value="Tyrosine_recombinase_XerCD"/>
</dbReference>
<protein>
    <submittedName>
        <fullName evidence="7">Site-specific recombinase XerD</fullName>
    </submittedName>
</protein>
<evidence type="ECO:0000259" key="5">
    <source>
        <dbReference type="PROSITE" id="PS51898"/>
    </source>
</evidence>
<accession>A0A8H2K627</accession>
<evidence type="ECO:0000256" key="4">
    <source>
        <dbReference type="PROSITE-ProRule" id="PRU01248"/>
    </source>
</evidence>
<dbReference type="InterPro" id="IPR004107">
    <property type="entry name" value="Integrase_SAM-like_N"/>
</dbReference>
<dbReference type="PANTHER" id="PTHR30349">
    <property type="entry name" value="PHAGE INTEGRASE-RELATED"/>
    <property type="match status" value="1"/>
</dbReference>
<organism evidence="7 8">
    <name type="scientific">Rhodoglobus vestalii</name>
    <dbReference type="NCBI Taxonomy" id="193384"/>
    <lineage>
        <taxon>Bacteria</taxon>
        <taxon>Bacillati</taxon>
        <taxon>Actinomycetota</taxon>
        <taxon>Actinomycetes</taxon>
        <taxon>Micrococcales</taxon>
        <taxon>Microbacteriaceae</taxon>
        <taxon>Rhodoglobus</taxon>
    </lineage>
</organism>
<dbReference type="Pfam" id="PF02899">
    <property type="entry name" value="Phage_int_SAM_1"/>
    <property type="match status" value="1"/>
</dbReference>
<dbReference type="InterPro" id="IPR013762">
    <property type="entry name" value="Integrase-like_cat_sf"/>
</dbReference>
<dbReference type="InterPro" id="IPR010998">
    <property type="entry name" value="Integrase_recombinase_N"/>
</dbReference>
<dbReference type="Pfam" id="PF00589">
    <property type="entry name" value="Phage_integrase"/>
    <property type="match status" value="1"/>
</dbReference>
<dbReference type="Gene3D" id="1.10.443.10">
    <property type="entry name" value="Intergrase catalytic core"/>
    <property type="match status" value="1"/>
</dbReference>
<dbReference type="InterPro" id="IPR011010">
    <property type="entry name" value="DNA_brk_join_enz"/>
</dbReference>
<sequence length="313" mass="35190">MSALAPTLQAFFTTRLISQRQVSSHTIASYRDTFRLLFTFVSKRIGKQPSQLEFQDLDAPLVAAFLDHLPTDRNNSIRTRNTRLAAIRSFFRYAALQHPEHLDSIRRVLAIPPKRFERNLVTYLTETEVDALLNACDRHGWTGRRDYAMLALAIQTGLRISEITGLTCGDLTLRSPGAHVHCLGKGRKERITPLLPSIIAVLQVWCDERQGDPLDPLFPTSTGKPLSRDAVERRIKLYVVKAATECSSLKSKRVSAHTLRHTAAMRLLLSDVDITVIALWLGHEQVATTQIYLVCRKLHQTGELNTSLRGFAA</sequence>
<dbReference type="GO" id="GO:0015074">
    <property type="term" value="P:DNA integration"/>
    <property type="evidence" value="ECO:0007669"/>
    <property type="project" value="UniProtKB-KW"/>
</dbReference>
<reference evidence="7 8" key="1">
    <citation type="submission" date="2019-06" db="EMBL/GenBank/DDBJ databases">
        <title>Sequencing the genomes of 1000 actinobacteria strains.</title>
        <authorList>
            <person name="Klenk H.-P."/>
        </authorList>
    </citation>
    <scope>NUCLEOTIDE SEQUENCE [LARGE SCALE GENOMIC DNA]</scope>
    <source>
        <strain evidence="7 8">DSM 21947</strain>
    </source>
</reference>
<keyword evidence="3" id="KW-0233">DNA recombination</keyword>
<feature type="domain" description="Tyr recombinase" evidence="5">
    <location>
        <begin position="119"/>
        <end position="305"/>
    </location>
</feature>
<dbReference type="Proteomes" id="UP000316560">
    <property type="component" value="Unassembled WGS sequence"/>
</dbReference>
<dbReference type="PROSITE" id="PS51898">
    <property type="entry name" value="TYR_RECOMBINASE"/>
    <property type="match status" value="1"/>
</dbReference>
<dbReference type="InterPro" id="IPR044068">
    <property type="entry name" value="CB"/>
</dbReference>
<proteinExistence type="predicted"/>
<dbReference type="EMBL" id="VFRA01000001">
    <property type="protein sequence ID" value="TQO19835.1"/>
    <property type="molecule type" value="Genomic_DNA"/>
</dbReference>
<evidence type="ECO:0000256" key="1">
    <source>
        <dbReference type="ARBA" id="ARBA00022908"/>
    </source>
</evidence>
<feature type="domain" description="Core-binding (CB)" evidence="6">
    <location>
        <begin position="2"/>
        <end position="95"/>
    </location>
</feature>
<dbReference type="RefSeq" id="WP_141990270.1">
    <property type="nucleotide sequence ID" value="NZ_VFRA01000001.1"/>
</dbReference>
<keyword evidence="2 4" id="KW-0238">DNA-binding</keyword>
<name>A0A8H2K627_9MICO</name>
<dbReference type="AlphaFoldDB" id="A0A8H2K627"/>
<keyword evidence="1" id="KW-0229">DNA integration</keyword>
<dbReference type="SUPFAM" id="SSF56349">
    <property type="entry name" value="DNA breaking-rejoining enzymes"/>
    <property type="match status" value="1"/>
</dbReference>
<evidence type="ECO:0000313" key="7">
    <source>
        <dbReference type="EMBL" id="TQO19835.1"/>
    </source>
</evidence>
<dbReference type="GO" id="GO:0003677">
    <property type="term" value="F:DNA binding"/>
    <property type="evidence" value="ECO:0007669"/>
    <property type="project" value="UniProtKB-UniRule"/>
</dbReference>
<evidence type="ECO:0000313" key="8">
    <source>
        <dbReference type="Proteomes" id="UP000316560"/>
    </source>
</evidence>
<evidence type="ECO:0000259" key="6">
    <source>
        <dbReference type="PROSITE" id="PS51900"/>
    </source>
</evidence>
<evidence type="ECO:0000256" key="3">
    <source>
        <dbReference type="ARBA" id="ARBA00023172"/>
    </source>
</evidence>
<dbReference type="GO" id="GO:0006310">
    <property type="term" value="P:DNA recombination"/>
    <property type="evidence" value="ECO:0007669"/>
    <property type="project" value="UniProtKB-KW"/>
</dbReference>
<comment type="caution">
    <text evidence="7">The sequence shown here is derived from an EMBL/GenBank/DDBJ whole genome shotgun (WGS) entry which is preliminary data.</text>
</comment>
<keyword evidence="8" id="KW-1185">Reference proteome</keyword>
<dbReference type="Gene3D" id="1.10.150.130">
    <property type="match status" value="1"/>
</dbReference>